<dbReference type="Proteomes" id="UP000813385">
    <property type="component" value="Unassembled WGS sequence"/>
</dbReference>
<accession>A0A8K0TBZ4</accession>
<proteinExistence type="predicted"/>
<feature type="region of interest" description="Disordered" evidence="1">
    <location>
        <begin position="1"/>
        <end position="20"/>
    </location>
</feature>
<name>A0A8K0TBZ4_9PEZI</name>
<reference evidence="2" key="1">
    <citation type="journal article" date="2021" name="Nat. Commun.">
        <title>Genetic determinants of endophytism in the Arabidopsis root mycobiome.</title>
        <authorList>
            <person name="Mesny F."/>
            <person name="Miyauchi S."/>
            <person name="Thiergart T."/>
            <person name="Pickel B."/>
            <person name="Atanasova L."/>
            <person name="Karlsson M."/>
            <person name="Huettel B."/>
            <person name="Barry K.W."/>
            <person name="Haridas S."/>
            <person name="Chen C."/>
            <person name="Bauer D."/>
            <person name="Andreopoulos W."/>
            <person name="Pangilinan J."/>
            <person name="LaButti K."/>
            <person name="Riley R."/>
            <person name="Lipzen A."/>
            <person name="Clum A."/>
            <person name="Drula E."/>
            <person name="Henrissat B."/>
            <person name="Kohler A."/>
            <person name="Grigoriev I.V."/>
            <person name="Martin F.M."/>
            <person name="Hacquard S."/>
        </authorList>
    </citation>
    <scope>NUCLEOTIDE SEQUENCE</scope>
    <source>
        <strain evidence="2">MPI-CAGE-AT-0016</strain>
    </source>
</reference>
<evidence type="ECO:0000256" key="1">
    <source>
        <dbReference type="SAM" id="MobiDB-lite"/>
    </source>
</evidence>
<evidence type="ECO:0000313" key="3">
    <source>
        <dbReference type="Proteomes" id="UP000813385"/>
    </source>
</evidence>
<protein>
    <submittedName>
        <fullName evidence="2">Uncharacterized protein</fullName>
    </submittedName>
</protein>
<evidence type="ECO:0000313" key="2">
    <source>
        <dbReference type="EMBL" id="KAH7358784.1"/>
    </source>
</evidence>
<keyword evidence="3" id="KW-1185">Reference proteome</keyword>
<organism evidence="2 3">
    <name type="scientific">Plectosphaerella cucumerina</name>
    <dbReference type="NCBI Taxonomy" id="40658"/>
    <lineage>
        <taxon>Eukaryota</taxon>
        <taxon>Fungi</taxon>
        <taxon>Dikarya</taxon>
        <taxon>Ascomycota</taxon>
        <taxon>Pezizomycotina</taxon>
        <taxon>Sordariomycetes</taxon>
        <taxon>Hypocreomycetidae</taxon>
        <taxon>Glomerellales</taxon>
        <taxon>Plectosphaerellaceae</taxon>
        <taxon>Plectosphaerella</taxon>
    </lineage>
</organism>
<feature type="region of interest" description="Disordered" evidence="1">
    <location>
        <begin position="125"/>
        <end position="146"/>
    </location>
</feature>
<dbReference type="EMBL" id="JAGPXD010000004">
    <property type="protein sequence ID" value="KAH7358784.1"/>
    <property type="molecule type" value="Genomic_DNA"/>
</dbReference>
<sequence>MRGGGRPCHSRSGLRSHSQVPCPVVTQSVRPVLVEYPAAPSRPPLSACPALVFCPPLSSSPHPGLPFTSHSRSSRRKIDGVLLIVWHVDINPPSFIRPTIQKDRPPDVSQSLLAAVIASRPLSRSTPRIDSTRLDDQSSLQPRPHPNDLLEGTCQLIFILTRLCFGLNSSRDDLVRYIESTPSRCHPAAHPRKTCDTYGLRIEQPERRTPPSSL</sequence>
<gene>
    <name evidence="2" type="ORF">B0T11DRAFT_108144</name>
</gene>
<dbReference type="AlphaFoldDB" id="A0A8K0TBZ4"/>
<comment type="caution">
    <text evidence="2">The sequence shown here is derived from an EMBL/GenBank/DDBJ whole genome shotgun (WGS) entry which is preliminary data.</text>
</comment>